<dbReference type="Proteomes" id="UP000001355">
    <property type="component" value="Chromosome"/>
</dbReference>
<dbReference type="RefSeq" id="WP_012009104.1">
    <property type="nucleotide sequence ID" value="NC_009848.4"/>
</dbReference>
<dbReference type="AlphaFoldDB" id="A8FAI6"/>
<dbReference type="GeneID" id="5619808"/>
<protein>
    <submittedName>
        <fullName evidence="2">Uncharacterized protein</fullName>
    </submittedName>
</protein>
<reference evidence="2 3" key="2">
    <citation type="journal article" date="2013" name="Extremophiles">
        <title>An ICEBs1-like element may be associated with the extreme radiation and desiccation resistance of Bacillus pumilus SAFR-032 spores.</title>
        <authorList>
            <person name="Tirumalai M.R."/>
            <person name="Fox G.E."/>
        </authorList>
    </citation>
    <scope>NUCLEOTIDE SEQUENCE [LARGE SCALE GENOMIC DNA]</scope>
    <source>
        <strain evidence="2 3">SAFR-032</strain>
    </source>
</reference>
<reference evidence="2 3" key="3">
    <citation type="journal article" date="2013" name="PLoS ONE">
        <title>Candidate genes that may be responsible for the unusual resistances exhibited by Bacillus pumilus SAFR-032 spores.</title>
        <authorList>
            <person name="Tirumalai M.R."/>
            <person name="Rastogi R."/>
            <person name="Zamani N."/>
            <person name="O'Bryant Williams E."/>
            <person name="Allen S."/>
            <person name="Diouf F."/>
            <person name="Kwende S."/>
            <person name="Weinstock G.M."/>
            <person name="Venkateswaran K.J."/>
            <person name="Fox G.E."/>
        </authorList>
    </citation>
    <scope>NUCLEOTIDE SEQUENCE [LARGE SCALE GENOMIC DNA]</scope>
    <source>
        <strain evidence="2 3">SAFR-032</strain>
    </source>
</reference>
<feature type="transmembrane region" description="Helical" evidence="1">
    <location>
        <begin position="12"/>
        <end position="29"/>
    </location>
</feature>
<keyword evidence="1" id="KW-0812">Transmembrane</keyword>
<feature type="transmembrane region" description="Helical" evidence="1">
    <location>
        <begin position="253"/>
        <end position="270"/>
    </location>
</feature>
<keyword evidence="1" id="KW-1133">Transmembrane helix</keyword>
<organism evidence="2 3">
    <name type="scientific">Bacillus pumilus (strain SAFR-032)</name>
    <dbReference type="NCBI Taxonomy" id="315750"/>
    <lineage>
        <taxon>Bacteria</taxon>
        <taxon>Bacillati</taxon>
        <taxon>Bacillota</taxon>
        <taxon>Bacilli</taxon>
        <taxon>Bacillales</taxon>
        <taxon>Bacillaceae</taxon>
        <taxon>Bacillus</taxon>
    </lineage>
</organism>
<evidence type="ECO:0000313" key="3">
    <source>
        <dbReference type="Proteomes" id="UP000001355"/>
    </source>
</evidence>
<sequence length="274" mass="32107">MFDTVTFEKVVLFIGSGIIPIVGLFLSLSQNRLKRKKEFQESQQQNYNFIQNGYNNEFNVAIQHNQAQEYYYYHQQKKEEFKERQEKWNSRANFLESVMTKTIFVLIIIVAFNEISSSFKQFDLKNAISYSYIFWDSIQVSGKIIITLSFFLLGAIFLSSLLTRNALIQNLFIVTITTIANIKTLNFWSNNPIDIKSIQKNTTQVSEQITINSIIDHFMPFLLIIHVFTAAIVTIHITKMLYIPEYKVRSKTVIFSFGFYILFPFLYELVRALL</sequence>
<reference evidence="2 3" key="1">
    <citation type="journal article" date="2007" name="PLoS ONE">
        <title>Paradoxical DNA repair and peroxide resistance gene conservation in Bacillus pumilus SAFR-032.</title>
        <authorList>
            <person name="Gioia J."/>
            <person name="Yerrapragada S."/>
            <person name="Qin X."/>
            <person name="Jiang H."/>
            <person name="Igboeli O.C."/>
            <person name="Muzny D."/>
            <person name="Dugan-Rocha S."/>
            <person name="Ding Y."/>
            <person name="Hawes A."/>
            <person name="Liu W."/>
            <person name="Perez L."/>
            <person name="Kovar C."/>
            <person name="Dinh H."/>
            <person name="Lee S."/>
            <person name="Nazareth L."/>
            <person name="Blyth P."/>
            <person name="Holder M."/>
            <person name="Buhay C."/>
            <person name="Tirumalai M.R."/>
            <person name="Liu Y."/>
            <person name="Dasgupta I."/>
            <person name="Bokhetache L."/>
            <person name="Fujita M."/>
            <person name="Karouia F."/>
            <person name="Eswara Moorthy P."/>
            <person name="Siefert J."/>
            <person name="Uzman A."/>
            <person name="Buzumbo P."/>
            <person name="Verma A."/>
            <person name="Zwiya H."/>
            <person name="McWilliams B.D."/>
            <person name="Olowu A."/>
            <person name="Clinkenbeard K.D."/>
            <person name="Newcombe D."/>
            <person name="Golebiewski L."/>
            <person name="Petrosino J.F."/>
            <person name="Nicholson W.L."/>
            <person name="Fox G.E."/>
            <person name="Venkateswaran K."/>
            <person name="Highlander S.K."/>
            <person name="Weinstock G.M."/>
        </authorList>
    </citation>
    <scope>NUCLEOTIDE SEQUENCE [LARGE SCALE GENOMIC DNA]</scope>
    <source>
        <strain evidence="2 3">SAFR-032</strain>
    </source>
</reference>
<evidence type="ECO:0000256" key="1">
    <source>
        <dbReference type="SAM" id="Phobius"/>
    </source>
</evidence>
<name>A8FAI6_BACP2</name>
<gene>
    <name evidence="2" type="ordered locus">BPUM_0560</name>
</gene>
<proteinExistence type="predicted"/>
<dbReference type="HOGENOM" id="CLU_1014330_0_0_9"/>
<dbReference type="KEGG" id="bpu:BPUM_0560"/>
<accession>A8FAI6</accession>
<dbReference type="eggNOG" id="ENOG5030E9W">
    <property type="taxonomic scope" value="Bacteria"/>
</dbReference>
<feature type="transmembrane region" description="Helical" evidence="1">
    <location>
        <begin position="132"/>
        <end position="158"/>
    </location>
</feature>
<evidence type="ECO:0000313" key="2">
    <source>
        <dbReference type="EMBL" id="ABV61253.1"/>
    </source>
</evidence>
<keyword evidence="3" id="KW-1185">Reference proteome</keyword>
<dbReference type="EMBL" id="CP000813">
    <property type="protein sequence ID" value="ABV61253.1"/>
    <property type="molecule type" value="Genomic_DNA"/>
</dbReference>
<feature type="transmembrane region" description="Helical" evidence="1">
    <location>
        <begin position="92"/>
        <end position="112"/>
    </location>
</feature>
<keyword evidence="1" id="KW-0472">Membrane</keyword>
<feature type="transmembrane region" description="Helical" evidence="1">
    <location>
        <begin position="218"/>
        <end position="241"/>
    </location>
</feature>